<dbReference type="Pfam" id="PF17682">
    <property type="entry name" value="Tau95_N"/>
    <property type="match status" value="1"/>
</dbReference>
<dbReference type="GO" id="GO:0000127">
    <property type="term" value="C:transcription factor TFIIIC complex"/>
    <property type="evidence" value="ECO:0007669"/>
    <property type="project" value="InterPro"/>
</dbReference>
<name>A0A1D2N2S8_ORCCI</name>
<evidence type="ECO:0000256" key="3">
    <source>
        <dbReference type="ARBA" id="ARBA00023163"/>
    </source>
</evidence>
<dbReference type="OMA" id="KCEEITR"/>
<comment type="subcellular location">
    <subcellularLocation>
        <location evidence="1">Nucleus</location>
    </subcellularLocation>
</comment>
<dbReference type="PANTHER" id="PTHR13230">
    <property type="entry name" value="GENERAL TRANSCRIPTION FACTOR IIIC, POLYPEPTIDE 5"/>
    <property type="match status" value="1"/>
</dbReference>
<reference evidence="8 9" key="1">
    <citation type="journal article" date="2016" name="Genome Biol. Evol.">
        <title>Gene Family Evolution Reflects Adaptation to Soil Environmental Stressors in the Genome of the Collembolan Orchesella cincta.</title>
        <authorList>
            <person name="Faddeeva-Vakhrusheva A."/>
            <person name="Derks M.F."/>
            <person name="Anvar S.Y."/>
            <person name="Agamennone V."/>
            <person name="Suring W."/>
            <person name="Smit S."/>
            <person name="van Straalen N.M."/>
            <person name="Roelofs D."/>
        </authorList>
    </citation>
    <scope>NUCLEOTIDE SEQUENCE [LARGE SCALE GENOMIC DNA]</scope>
    <source>
        <tissue evidence="8">Mixed pool</tissue>
    </source>
</reference>
<proteinExistence type="predicted"/>
<dbReference type="Proteomes" id="UP000094527">
    <property type="component" value="Unassembled WGS sequence"/>
</dbReference>
<feature type="domain" description="Transcription factor IIIC subunit 5 HTH" evidence="6">
    <location>
        <begin position="238"/>
        <end position="399"/>
    </location>
</feature>
<keyword evidence="3" id="KW-0804">Transcription</keyword>
<feature type="compositionally biased region" description="Basic residues" evidence="5">
    <location>
        <begin position="520"/>
        <end position="536"/>
    </location>
</feature>
<dbReference type="EMBL" id="LJIJ01000270">
    <property type="protein sequence ID" value="ODM99568.1"/>
    <property type="molecule type" value="Genomic_DNA"/>
</dbReference>
<sequence>MCVFEQPNKKLVLRFRPNDPFANGVNGVGRTACGLLLRVRRRKIQAPRPNLVQTQENVLGSDATDNKIDLDLLGSSGLPMESIHDALLDNQFMGINRGPKTSSHTKIKTPVVINSSEYRQHNLLHEDKHATDIKSKELKNKRAWGPGPGDTKEFSLEVPEAFKVEEDPNLKVEALGIIHRSYEFNGVCDFQYLPAVRNADGQLVSIKDRLFPILGAKDNPEKLVCKELVTEVADCQTFILPPAMSRIDNPPKGLIDELINSDKADKAAKKPPPDDSIFSSRLKRIIYTISYNFQADGSVPPEEVEVPSQPLRLAVKDMERRQIKKELIENVRVKFEERPIWSKVALAFVTKISPLTLKFIIPSFAYFAANGPWRNTWIKFGVDPRKVPSNVVYQSVDFRVPFIYRKFLEEVPKNPEAAHKFLRQYAPPKTQMFYQLCDIKLDEINELIVTLQRRAASRTLVYDERFGFLKEGTYEYFRYILNYYIENLLQECGKIPETEDAEVSFRIPAGEIEPTNKLKAAPHRRVKVKRIRRSTKKAPSLRTPVSGATKKGPMGSKKSTGQGSKPSRSYQESLEDLALNDLPNESGEGIEFFDPDEEDDDDYLDE</sequence>
<evidence type="ECO:0000256" key="5">
    <source>
        <dbReference type="SAM" id="MobiDB-lite"/>
    </source>
</evidence>
<dbReference type="STRING" id="48709.A0A1D2N2S8"/>
<dbReference type="Pfam" id="PF09734">
    <property type="entry name" value="Tau95"/>
    <property type="match status" value="1"/>
</dbReference>
<dbReference type="InterPro" id="IPR041499">
    <property type="entry name" value="Tfc1/Sfc1_N"/>
</dbReference>
<keyword evidence="4" id="KW-0539">Nucleus</keyword>
<gene>
    <name evidence="8" type="ORF">Ocin01_07103</name>
</gene>
<evidence type="ECO:0000313" key="8">
    <source>
        <dbReference type="EMBL" id="ODM99568.1"/>
    </source>
</evidence>
<feature type="domain" description="Transcription factor IIIC subunit Tfc1/Sfc1 triple barrel" evidence="7">
    <location>
        <begin position="3"/>
        <end position="46"/>
    </location>
</feature>
<dbReference type="GO" id="GO:0005634">
    <property type="term" value="C:nucleus"/>
    <property type="evidence" value="ECO:0007669"/>
    <property type="project" value="UniProtKB-SubCell"/>
</dbReference>
<feature type="region of interest" description="Disordered" evidence="5">
    <location>
        <begin position="516"/>
        <end position="606"/>
    </location>
</feature>
<evidence type="ECO:0000256" key="2">
    <source>
        <dbReference type="ARBA" id="ARBA00023125"/>
    </source>
</evidence>
<dbReference type="GO" id="GO:0006384">
    <property type="term" value="P:transcription initiation at RNA polymerase III promoter"/>
    <property type="evidence" value="ECO:0007669"/>
    <property type="project" value="InterPro"/>
</dbReference>
<protein>
    <submittedName>
        <fullName evidence="8">General transcription factor 3C polypeptide 5</fullName>
    </submittedName>
</protein>
<evidence type="ECO:0000259" key="6">
    <source>
        <dbReference type="Pfam" id="PF09734"/>
    </source>
</evidence>
<dbReference type="InterPro" id="IPR042536">
    <property type="entry name" value="TFIIIC_tauA_Sfc1"/>
</dbReference>
<evidence type="ECO:0000259" key="7">
    <source>
        <dbReference type="Pfam" id="PF17682"/>
    </source>
</evidence>
<organism evidence="8 9">
    <name type="scientific">Orchesella cincta</name>
    <name type="common">Springtail</name>
    <name type="synonym">Podura cincta</name>
    <dbReference type="NCBI Taxonomy" id="48709"/>
    <lineage>
        <taxon>Eukaryota</taxon>
        <taxon>Metazoa</taxon>
        <taxon>Ecdysozoa</taxon>
        <taxon>Arthropoda</taxon>
        <taxon>Hexapoda</taxon>
        <taxon>Collembola</taxon>
        <taxon>Entomobryomorpha</taxon>
        <taxon>Entomobryoidea</taxon>
        <taxon>Orchesellidae</taxon>
        <taxon>Orchesellinae</taxon>
        <taxon>Orchesella</taxon>
    </lineage>
</organism>
<dbReference type="GO" id="GO:0001002">
    <property type="term" value="F:RNA polymerase III type 1 promoter sequence-specific DNA binding"/>
    <property type="evidence" value="ECO:0007669"/>
    <property type="project" value="TreeGrafter"/>
</dbReference>
<evidence type="ECO:0000256" key="4">
    <source>
        <dbReference type="ARBA" id="ARBA00023242"/>
    </source>
</evidence>
<dbReference type="InterPro" id="IPR019136">
    <property type="entry name" value="TF_IIIC_su-5_HTH"/>
</dbReference>
<keyword evidence="9" id="KW-1185">Reference proteome</keyword>
<feature type="compositionally biased region" description="Acidic residues" evidence="5">
    <location>
        <begin position="591"/>
        <end position="606"/>
    </location>
</feature>
<evidence type="ECO:0000313" key="9">
    <source>
        <dbReference type="Proteomes" id="UP000094527"/>
    </source>
</evidence>
<dbReference type="InterPro" id="IPR040454">
    <property type="entry name" value="TF_IIIC_Tfc1/Sfc1"/>
</dbReference>
<dbReference type="OrthoDB" id="5598268at2759"/>
<evidence type="ECO:0000256" key="1">
    <source>
        <dbReference type="ARBA" id="ARBA00004123"/>
    </source>
</evidence>
<dbReference type="Gene3D" id="3.30.200.160">
    <property type="entry name" value="TFIIIC, subcomplex tauA, subunit Sfc1, barrel domain"/>
    <property type="match status" value="1"/>
</dbReference>
<accession>A0A1D2N2S8</accession>
<keyword evidence="2" id="KW-0238">DNA-binding</keyword>
<dbReference type="GO" id="GO:0001003">
    <property type="term" value="F:RNA polymerase III type 2 promoter sequence-specific DNA binding"/>
    <property type="evidence" value="ECO:0007669"/>
    <property type="project" value="TreeGrafter"/>
</dbReference>
<dbReference type="AlphaFoldDB" id="A0A1D2N2S8"/>
<comment type="caution">
    <text evidence="8">The sequence shown here is derived from an EMBL/GenBank/DDBJ whole genome shotgun (WGS) entry which is preliminary data.</text>
</comment>
<dbReference type="PANTHER" id="PTHR13230:SF5">
    <property type="entry name" value="GENERAL TRANSCRIPTION FACTOR 3C POLYPEPTIDE 5"/>
    <property type="match status" value="1"/>
</dbReference>
<feature type="compositionally biased region" description="Polar residues" evidence="5">
    <location>
        <begin position="557"/>
        <end position="572"/>
    </location>
</feature>